<dbReference type="SUPFAM" id="SSF46565">
    <property type="entry name" value="Chaperone J-domain"/>
    <property type="match status" value="1"/>
</dbReference>
<dbReference type="PANTHER" id="PTHR44145:SF3">
    <property type="entry name" value="DNAJ HOMOLOG SUBFAMILY A MEMBER 3, MITOCHONDRIAL"/>
    <property type="match status" value="1"/>
</dbReference>
<accession>A0A6A6ACV4</accession>
<feature type="region of interest" description="Disordered" evidence="2">
    <location>
        <begin position="78"/>
        <end position="109"/>
    </location>
</feature>
<dbReference type="Pfam" id="PF00226">
    <property type="entry name" value="DnaJ"/>
    <property type="match status" value="1"/>
</dbReference>
<dbReference type="InterPro" id="IPR018253">
    <property type="entry name" value="DnaJ_domain_CS"/>
</dbReference>
<organism evidence="4 5">
    <name type="scientific">Dothidotthia symphoricarpi CBS 119687</name>
    <dbReference type="NCBI Taxonomy" id="1392245"/>
    <lineage>
        <taxon>Eukaryota</taxon>
        <taxon>Fungi</taxon>
        <taxon>Dikarya</taxon>
        <taxon>Ascomycota</taxon>
        <taxon>Pezizomycotina</taxon>
        <taxon>Dothideomycetes</taxon>
        <taxon>Pleosporomycetidae</taxon>
        <taxon>Pleosporales</taxon>
        <taxon>Dothidotthiaceae</taxon>
        <taxon>Dothidotthia</taxon>
    </lineage>
</organism>
<dbReference type="InterPro" id="IPR001623">
    <property type="entry name" value="DnaJ_domain"/>
</dbReference>
<feature type="region of interest" description="Disordered" evidence="2">
    <location>
        <begin position="129"/>
        <end position="154"/>
    </location>
</feature>
<dbReference type="Proteomes" id="UP000799771">
    <property type="component" value="Unassembled WGS sequence"/>
</dbReference>
<evidence type="ECO:0000259" key="3">
    <source>
        <dbReference type="PROSITE" id="PS50076"/>
    </source>
</evidence>
<dbReference type="PROSITE" id="PS50076">
    <property type="entry name" value="DNAJ_2"/>
    <property type="match status" value="1"/>
</dbReference>
<dbReference type="SMART" id="SM00271">
    <property type="entry name" value="DnaJ"/>
    <property type="match status" value="1"/>
</dbReference>
<dbReference type="PANTHER" id="PTHR44145">
    <property type="entry name" value="DNAJ HOMOLOG SUBFAMILY A MEMBER 3, MITOCHONDRIAL"/>
    <property type="match status" value="1"/>
</dbReference>
<evidence type="ECO:0000313" key="4">
    <source>
        <dbReference type="EMBL" id="KAF2129732.1"/>
    </source>
</evidence>
<dbReference type="RefSeq" id="XP_033524119.1">
    <property type="nucleotide sequence ID" value="XM_033666648.1"/>
</dbReference>
<feature type="domain" description="J" evidence="3">
    <location>
        <begin position="8"/>
        <end position="71"/>
    </location>
</feature>
<sequence>MNDKIPRDYYADLGVTQSANLPAIKLAFYKLAKEHHPDKSGLEDASAFRLAREAYEKLSDDSFRKKYDQTYWRVKMHNNFQEQSRRTAAAPDKDEAQPREWSPPPTPPMKRIWETDIQFQFGKTYQEWQARDSEHRQRHPERNAAPSYDSTPRAHGLEVKMTHPATTQRCLYKSVHWKTQVGGQDFCVFCMVPSTGASRCPGCEALACRKCLEKITELERSFFGGIGLRS</sequence>
<dbReference type="CDD" id="cd06257">
    <property type="entry name" value="DnaJ"/>
    <property type="match status" value="1"/>
</dbReference>
<dbReference type="EMBL" id="ML977505">
    <property type="protein sequence ID" value="KAF2129732.1"/>
    <property type="molecule type" value="Genomic_DNA"/>
</dbReference>
<keyword evidence="5" id="KW-1185">Reference proteome</keyword>
<dbReference type="InterPro" id="IPR051938">
    <property type="entry name" value="Apopto_cytoskel_mod"/>
</dbReference>
<dbReference type="GeneID" id="54407080"/>
<reference evidence="4" key="1">
    <citation type="journal article" date="2020" name="Stud. Mycol.">
        <title>101 Dothideomycetes genomes: a test case for predicting lifestyles and emergence of pathogens.</title>
        <authorList>
            <person name="Haridas S."/>
            <person name="Albert R."/>
            <person name="Binder M."/>
            <person name="Bloem J."/>
            <person name="Labutti K."/>
            <person name="Salamov A."/>
            <person name="Andreopoulos B."/>
            <person name="Baker S."/>
            <person name="Barry K."/>
            <person name="Bills G."/>
            <person name="Bluhm B."/>
            <person name="Cannon C."/>
            <person name="Castanera R."/>
            <person name="Culley D."/>
            <person name="Daum C."/>
            <person name="Ezra D."/>
            <person name="Gonzalez J."/>
            <person name="Henrissat B."/>
            <person name="Kuo A."/>
            <person name="Liang C."/>
            <person name="Lipzen A."/>
            <person name="Lutzoni F."/>
            <person name="Magnuson J."/>
            <person name="Mondo S."/>
            <person name="Nolan M."/>
            <person name="Ohm R."/>
            <person name="Pangilinan J."/>
            <person name="Park H.-J."/>
            <person name="Ramirez L."/>
            <person name="Alfaro M."/>
            <person name="Sun H."/>
            <person name="Tritt A."/>
            <person name="Yoshinaga Y."/>
            <person name="Zwiers L.-H."/>
            <person name="Turgeon B."/>
            <person name="Goodwin S."/>
            <person name="Spatafora J."/>
            <person name="Crous P."/>
            <person name="Grigoriev I."/>
        </authorList>
    </citation>
    <scope>NUCLEOTIDE SEQUENCE</scope>
    <source>
        <strain evidence="4">CBS 119687</strain>
    </source>
</reference>
<dbReference type="InterPro" id="IPR036869">
    <property type="entry name" value="J_dom_sf"/>
</dbReference>
<proteinExistence type="predicted"/>
<evidence type="ECO:0000256" key="1">
    <source>
        <dbReference type="ARBA" id="ARBA00023186"/>
    </source>
</evidence>
<protein>
    <submittedName>
        <fullName evidence="4">DnaJ-domain-containing protein</fullName>
    </submittedName>
</protein>
<keyword evidence="1" id="KW-0143">Chaperone</keyword>
<gene>
    <name evidence="4" type="ORF">P153DRAFT_356428</name>
</gene>
<dbReference type="PROSITE" id="PS00636">
    <property type="entry name" value="DNAJ_1"/>
    <property type="match status" value="1"/>
</dbReference>
<evidence type="ECO:0000313" key="5">
    <source>
        <dbReference type="Proteomes" id="UP000799771"/>
    </source>
</evidence>
<dbReference type="Gene3D" id="1.10.287.110">
    <property type="entry name" value="DnaJ domain"/>
    <property type="match status" value="1"/>
</dbReference>
<name>A0A6A6ACV4_9PLEO</name>
<evidence type="ECO:0000256" key="2">
    <source>
        <dbReference type="SAM" id="MobiDB-lite"/>
    </source>
</evidence>
<dbReference type="OrthoDB" id="10250354at2759"/>
<dbReference type="AlphaFoldDB" id="A0A6A6ACV4"/>